<accession>A0A7R9M5I7</accession>
<dbReference type="EMBL" id="CAJPVJ010007340">
    <property type="protein sequence ID" value="CAG2171156.1"/>
    <property type="molecule type" value="Genomic_DNA"/>
</dbReference>
<keyword evidence="3" id="KW-1185">Reference proteome</keyword>
<name>A0A7R9M5I7_9ACAR</name>
<protein>
    <submittedName>
        <fullName evidence="2">Uncharacterized protein</fullName>
    </submittedName>
</protein>
<dbReference type="EMBL" id="OC922165">
    <property type="protein sequence ID" value="CAD7653969.1"/>
    <property type="molecule type" value="Genomic_DNA"/>
</dbReference>
<sequence>MCKLTMFAIVALVFVVINQICAETRQVETDVYGLRRPLVNHSYNIGDFLGVSCAAKLVNTETDPEQNDEMLSMTLFKDGQPYHKLIGPGISGRIEDYPTKGIQDISPMGWSSFSHNVGLNEHSGYANNETKGSYTCQVIYKDYQNYTITITSDQYELKLK</sequence>
<dbReference type="Proteomes" id="UP000728032">
    <property type="component" value="Unassembled WGS sequence"/>
</dbReference>
<dbReference type="AlphaFoldDB" id="A0A7R9M5I7"/>
<evidence type="ECO:0000313" key="2">
    <source>
        <dbReference type="EMBL" id="CAD7653969.1"/>
    </source>
</evidence>
<feature type="chain" id="PRO_5036211455" evidence="1">
    <location>
        <begin position="23"/>
        <end position="160"/>
    </location>
</feature>
<evidence type="ECO:0000256" key="1">
    <source>
        <dbReference type="SAM" id="SignalP"/>
    </source>
</evidence>
<gene>
    <name evidence="2" type="ORF">ONB1V03_LOCUS10620</name>
</gene>
<keyword evidence="1" id="KW-0732">Signal</keyword>
<evidence type="ECO:0000313" key="3">
    <source>
        <dbReference type="Proteomes" id="UP000728032"/>
    </source>
</evidence>
<reference evidence="2" key="1">
    <citation type="submission" date="2020-11" db="EMBL/GenBank/DDBJ databases">
        <authorList>
            <person name="Tran Van P."/>
        </authorList>
    </citation>
    <scope>NUCLEOTIDE SEQUENCE</scope>
</reference>
<proteinExistence type="predicted"/>
<feature type="signal peptide" evidence="1">
    <location>
        <begin position="1"/>
        <end position="22"/>
    </location>
</feature>
<organism evidence="2">
    <name type="scientific">Oppiella nova</name>
    <dbReference type="NCBI Taxonomy" id="334625"/>
    <lineage>
        <taxon>Eukaryota</taxon>
        <taxon>Metazoa</taxon>
        <taxon>Ecdysozoa</taxon>
        <taxon>Arthropoda</taxon>
        <taxon>Chelicerata</taxon>
        <taxon>Arachnida</taxon>
        <taxon>Acari</taxon>
        <taxon>Acariformes</taxon>
        <taxon>Sarcoptiformes</taxon>
        <taxon>Oribatida</taxon>
        <taxon>Brachypylina</taxon>
        <taxon>Oppioidea</taxon>
        <taxon>Oppiidae</taxon>
        <taxon>Oppiella</taxon>
    </lineage>
</organism>